<dbReference type="AlphaFoldDB" id="A0A7U6JH15"/>
<dbReference type="EMBL" id="AP012273">
    <property type="protein sequence ID" value="BAO44064.1"/>
    <property type="molecule type" value="Genomic_DNA"/>
</dbReference>
<sequence length="159" mass="18776">MGVEIERKFLLASDDWRKCVENTLEMRQGYLSRDAQSSVRVRICGERADINIKSTRDGIYRLEYEYPIPMQDALDLIRHVAHRPIIEKNRHIVHLGRHCWEIDEFFGENEGLVVAEVELGAVDEPYERPDWLGREVSTDSRYYNSNLSKLPYKYWKDEG</sequence>
<feature type="domain" description="CYTH" evidence="2">
    <location>
        <begin position="2"/>
        <end position="149"/>
    </location>
</feature>
<evidence type="ECO:0000313" key="4">
    <source>
        <dbReference type="Proteomes" id="UP000031631"/>
    </source>
</evidence>
<dbReference type="InterPro" id="IPR023577">
    <property type="entry name" value="CYTH_domain"/>
</dbReference>
<dbReference type="SUPFAM" id="SSF55154">
    <property type="entry name" value="CYTH-like phosphatases"/>
    <property type="match status" value="1"/>
</dbReference>
<protein>
    <submittedName>
        <fullName evidence="3">Adenylate cyclase</fullName>
        <ecNumber evidence="3">4.6.1.1</ecNumber>
    </submittedName>
</protein>
<dbReference type="PANTHER" id="PTHR40114">
    <property type="entry name" value="SLR0698 PROTEIN"/>
    <property type="match status" value="1"/>
</dbReference>
<dbReference type="CDD" id="cd07891">
    <property type="entry name" value="CYTH-like_CthTTM-like_1"/>
    <property type="match status" value="1"/>
</dbReference>
<evidence type="ECO:0000313" key="3">
    <source>
        <dbReference type="EMBL" id="BAO44064.1"/>
    </source>
</evidence>
<dbReference type="PIRSF" id="PIRSF016487">
    <property type="entry name" value="CYTH_UCP016487"/>
    <property type="match status" value="1"/>
</dbReference>
<dbReference type="Pfam" id="PF01928">
    <property type="entry name" value="CYTH"/>
    <property type="match status" value="1"/>
</dbReference>
<name>A0A7U6JH15_9GAMM</name>
<feature type="active site" description="Proton acceptor" evidence="1">
    <location>
        <position position="30"/>
    </location>
</feature>
<dbReference type="OrthoDB" id="9805588at2"/>
<gene>
    <name evidence="3" type="ORF">TBH_C1136</name>
</gene>
<dbReference type="EC" id="4.6.1.1" evidence="3"/>
<dbReference type="KEGG" id="tbn:TBH_C1136"/>
<organism evidence="3 4">
    <name type="scientific">Thiolapillus brandeum</name>
    <dbReference type="NCBI Taxonomy" id="1076588"/>
    <lineage>
        <taxon>Bacteria</taxon>
        <taxon>Pseudomonadati</taxon>
        <taxon>Pseudomonadota</taxon>
        <taxon>Gammaproteobacteria</taxon>
        <taxon>Chromatiales</taxon>
        <taxon>Sedimenticolaceae</taxon>
        <taxon>Thiolapillus</taxon>
    </lineage>
</organism>
<dbReference type="RefSeq" id="WP_041066493.1">
    <property type="nucleotide sequence ID" value="NZ_AP012273.1"/>
</dbReference>
<dbReference type="Gene3D" id="2.40.320.10">
    <property type="entry name" value="Hypothetical Protein Pfu-838710-001"/>
    <property type="match status" value="1"/>
</dbReference>
<evidence type="ECO:0000256" key="1">
    <source>
        <dbReference type="PIRSR" id="PIRSR016487-1"/>
    </source>
</evidence>
<dbReference type="InterPro" id="IPR033469">
    <property type="entry name" value="CYTH-like_dom_sf"/>
</dbReference>
<dbReference type="Proteomes" id="UP000031631">
    <property type="component" value="Chromosome"/>
</dbReference>
<dbReference type="PANTHER" id="PTHR40114:SF1">
    <property type="entry name" value="SLR0698 PROTEIN"/>
    <property type="match status" value="1"/>
</dbReference>
<dbReference type="GO" id="GO:0004016">
    <property type="term" value="F:adenylate cyclase activity"/>
    <property type="evidence" value="ECO:0007669"/>
    <property type="project" value="UniProtKB-EC"/>
</dbReference>
<proteinExistence type="predicted"/>
<keyword evidence="4" id="KW-1185">Reference proteome</keyword>
<reference evidence="3 4" key="1">
    <citation type="journal article" date="2014" name="PLoS ONE">
        <title>Physiological and genomic features of a novel sulfur-oxidizing gammaproteobacterium belonging to a previously uncultivated symbiotic lineage isolated from a hydrothermal vent.</title>
        <authorList>
            <person name="Nunoura T."/>
            <person name="Takaki Y."/>
            <person name="Kazama H."/>
            <person name="Kakuta J."/>
            <person name="Shimamura S."/>
            <person name="Makita H."/>
            <person name="Hirai M."/>
            <person name="Miyazaki M."/>
            <person name="Takai K."/>
        </authorList>
    </citation>
    <scope>NUCLEOTIDE SEQUENCE [LARGE SCALE GENOMIC DNA]</scope>
    <source>
        <strain evidence="3 4">Hiromi1</strain>
    </source>
</reference>
<dbReference type="InterPro" id="IPR012042">
    <property type="entry name" value="NeuTTM/CthTTM-like"/>
</dbReference>
<keyword evidence="3" id="KW-0456">Lyase</keyword>
<dbReference type="SMART" id="SM01118">
    <property type="entry name" value="CYTH"/>
    <property type="match status" value="1"/>
</dbReference>
<dbReference type="PROSITE" id="PS51707">
    <property type="entry name" value="CYTH"/>
    <property type="match status" value="1"/>
</dbReference>
<accession>A0A7U6JH15</accession>
<evidence type="ECO:0000259" key="2">
    <source>
        <dbReference type="PROSITE" id="PS51707"/>
    </source>
</evidence>